<feature type="non-terminal residue" evidence="1">
    <location>
        <position position="1"/>
    </location>
</feature>
<accession>A0A921TBK1</accession>
<dbReference type="Proteomes" id="UP000698242">
    <property type="component" value="Unassembled WGS sequence"/>
</dbReference>
<evidence type="ECO:0000313" key="2">
    <source>
        <dbReference type="Proteomes" id="UP000698242"/>
    </source>
</evidence>
<organism evidence="1 2">
    <name type="scientific">Profundibacterium mesophilum KAUST100406-0324</name>
    <dbReference type="NCBI Taxonomy" id="1037889"/>
    <lineage>
        <taxon>Bacteria</taxon>
        <taxon>Pseudomonadati</taxon>
        <taxon>Pseudomonadota</taxon>
        <taxon>Alphaproteobacteria</taxon>
        <taxon>Rhodobacterales</taxon>
        <taxon>Roseobacteraceae</taxon>
        <taxon>Profundibacterium</taxon>
    </lineage>
</organism>
<gene>
    <name evidence="1" type="ORF">PMES_03337</name>
</gene>
<dbReference type="AlphaFoldDB" id="A0A921TBK1"/>
<evidence type="ECO:0000313" key="1">
    <source>
        <dbReference type="EMBL" id="KAF0674368.1"/>
    </source>
</evidence>
<sequence>QKLQQWERIHGRMLDWVAAQPADARDVGHLAPIYAPGLEVSGELREQILKASNASIRRICVNLDRVADFARVRGLKKVGQKEWGAQSFFTGTAPKGRQDYT</sequence>
<keyword evidence="2" id="KW-1185">Reference proteome</keyword>
<reference evidence="1" key="1">
    <citation type="submission" date="2013-03" db="EMBL/GenBank/DDBJ databases">
        <title>Genome Sequence of the Profundibacterium mesophilum strain KAUST100406-0324T from Red Sea, a novel genus in the family Rhodobacteraceae.</title>
        <authorList>
            <person name="Essack M."/>
            <person name="Alam I."/>
            <person name="Lafi F."/>
            <person name="Alawi W."/>
            <person name="Kamanu F."/>
            <person name="Al-Suwailem A."/>
            <person name="Lee O.O."/>
            <person name="Xu Y."/>
            <person name="Bajic V."/>
            <person name="Qian P.-Y."/>
            <person name="Archer J."/>
        </authorList>
    </citation>
    <scope>NUCLEOTIDE SEQUENCE</scope>
    <source>
        <strain evidence="1">KAUST100406-0324</strain>
    </source>
</reference>
<dbReference type="EMBL" id="APKE01000087">
    <property type="protein sequence ID" value="KAF0674368.1"/>
    <property type="molecule type" value="Genomic_DNA"/>
</dbReference>
<comment type="caution">
    <text evidence="1">The sequence shown here is derived from an EMBL/GenBank/DDBJ whole genome shotgun (WGS) entry which is preliminary data.</text>
</comment>
<protein>
    <submittedName>
        <fullName evidence="1">Uncharacterized protein</fullName>
    </submittedName>
</protein>
<name>A0A921TBK1_9RHOB</name>
<proteinExistence type="predicted"/>